<dbReference type="Gene3D" id="3.30.750.24">
    <property type="entry name" value="STAS domain"/>
    <property type="match status" value="1"/>
</dbReference>
<dbReference type="InterPro" id="IPR003658">
    <property type="entry name" value="Anti-sigma_ant"/>
</dbReference>
<evidence type="ECO:0000313" key="6">
    <source>
        <dbReference type="EMBL" id="MFC5629279.1"/>
    </source>
</evidence>
<dbReference type="PANTHER" id="PTHR33495">
    <property type="entry name" value="ANTI-SIGMA FACTOR ANTAGONIST TM_1081-RELATED-RELATED"/>
    <property type="match status" value="1"/>
</dbReference>
<evidence type="ECO:0000259" key="5">
    <source>
        <dbReference type="PROSITE" id="PS50801"/>
    </source>
</evidence>
<name>A0ABW0U980_9BACI</name>
<dbReference type="EMBL" id="JBHSPF010000058">
    <property type="protein sequence ID" value="MFC5629279.1"/>
    <property type="molecule type" value="Genomic_DNA"/>
</dbReference>
<dbReference type="CDD" id="cd07043">
    <property type="entry name" value="STAS_anti-anti-sigma_factors"/>
    <property type="match status" value="1"/>
</dbReference>
<organism evidence="6 7">
    <name type="scientific">Aliibacillus thermotolerans</name>
    <dbReference type="NCBI Taxonomy" id="1834418"/>
    <lineage>
        <taxon>Bacteria</taxon>
        <taxon>Bacillati</taxon>
        <taxon>Bacillota</taxon>
        <taxon>Bacilli</taxon>
        <taxon>Bacillales</taxon>
        <taxon>Bacillaceae</taxon>
        <taxon>Aliibacillus</taxon>
    </lineage>
</organism>
<dbReference type="Proteomes" id="UP001596143">
    <property type="component" value="Unassembled WGS sequence"/>
</dbReference>
<dbReference type="PROSITE" id="PS50801">
    <property type="entry name" value="STAS"/>
    <property type="match status" value="1"/>
</dbReference>
<comment type="function">
    <text evidence="3">Positive regulator of sigma-B activity. Non-phosphorylated RsbV binds to RsbW, preventing its association with sigma-B. When phosphorylated, releases RsbW, which is then free to complex with and inactivate sigma-B.</text>
</comment>
<comment type="similarity">
    <text evidence="1 4">Belongs to the anti-sigma-factor antagonist family.</text>
</comment>
<evidence type="ECO:0000256" key="2">
    <source>
        <dbReference type="ARBA" id="ARBA00022553"/>
    </source>
</evidence>
<dbReference type="SUPFAM" id="SSF52091">
    <property type="entry name" value="SpoIIaa-like"/>
    <property type="match status" value="1"/>
</dbReference>
<dbReference type="PANTHER" id="PTHR33495:SF9">
    <property type="entry name" value="ANTI-SIGMA-B FACTOR ANTAGONIST"/>
    <property type="match status" value="1"/>
</dbReference>
<dbReference type="Pfam" id="PF01740">
    <property type="entry name" value="STAS"/>
    <property type="match status" value="1"/>
</dbReference>
<reference evidence="7" key="1">
    <citation type="journal article" date="2019" name="Int. J. Syst. Evol. Microbiol.">
        <title>The Global Catalogue of Microorganisms (GCM) 10K type strain sequencing project: providing services to taxonomists for standard genome sequencing and annotation.</title>
        <authorList>
            <consortium name="The Broad Institute Genomics Platform"/>
            <consortium name="The Broad Institute Genome Sequencing Center for Infectious Disease"/>
            <person name="Wu L."/>
            <person name="Ma J."/>
        </authorList>
    </citation>
    <scope>NUCLEOTIDE SEQUENCE [LARGE SCALE GENOMIC DNA]</scope>
    <source>
        <strain evidence="7">CGMCC 1.15790</strain>
    </source>
</reference>
<feature type="domain" description="STAS" evidence="5">
    <location>
        <begin position="3"/>
        <end position="110"/>
    </location>
</feature>
<evidence type="ECO:0000256" key="3">
    <source>
        <dbReference type="ARBA" id="ARBA00024670"/>
    </source>
</evidence>
<gene>
    <name evidence="6" type="ORF">ACFPTR_10485</name>
</gene>
<evidence type="ECO:0000256" key="4">
    <source>
        <dbReference type="RuleBase" id="RU003749"/>
    </source>
</evidence>
<dbReference type="InterPro" id="IPR002645">
    <property type="entry name" value="STAS_dom"/>
</dbReference>
<comment type="caution">
    <text evidence="6">The sequence shown here is derived from an EMBL/GenBank/DDBJ whole genome shotgun (WGS) entry which is preliminary data.</text>
</comment>
<keyword evidence="2" id="KW-0597">Phosphoprotein</keyword>
<proteinExistence type="inferred from homology"/>
<dbReference type="NCBIfam" id="TIGR00377">
    <property type="entry name" value="ant_ant_sig"/>
    <property type="match status" value="1"/>
</dbReference>
<evidence type="ECO:0000256" key="1">
    <source>
        <dbReference type="ARBA" id="ARBA00009013"/>
    </source>
</evidence>
<protein>
    <recommendedName>
        <fullName evidence="4">Anti-sigma factor antagonist</fullName>
    </recommendedName>
</protein>
<sequence length="110" mass="12424">MDLYLETLKEPTKWILKVSGEIDAYTAPQLKNKLIPLISENDREVQVDLSDVQYIDSTGLGVFIGALKIANEKGATYKLVGLQKRVKRLFSITGLDEVIDIDEEKREEAK</sequence>
<keyword evidence="7" id="KW-1185">Reference proteome</keyword>
<dbReference type="InterPro" id="IPR036513">
    <property type="entry name" value="STAS_dom_sf"/>
</dbReference>
<accession>A0ABW0U980</accession>
<dbReference type="RefSeq" id="WP_270896911.1">
    <property type="nucleotide sequence ID" value="NZ_JBHSPF010000058.1"/>
</dbReference>
<evidence type="ECO:0000313" key="7">
    <source>
        <dbReference type="Proteomes" id="UP001596143"/>
    </source>
</evidence>